<reference evidence="4" key="1">
    <citation type="submission" date="2025-08" db="UniProtKB">
        <authorList>
            <consortium name="RefSeq"/>
        </authorList>
    </citation>
    <scope>IDENTIFICATION</scope>
    <source>
        <tissue evidence="4">Gonad</tissue>
    </source>
</reference>
<dbReference type="Pfam" id="PF18758">
    <property type="entry name" value="KDZ"/>
    <property type="match status" value="1"/>
</dbReference>
<proteinExistence type="predicted"/>
<accession>A0A6P5A335</accession>
<dbReference type="AlphaFoldDB" id="A0A6P5A335"/>
<protein>
    <submittedName>
        <fullName evidence="4">Uncharacterized protein LOC109484877</fullName>
    </submittedName>
</protein>
<evidence type="ECO:0000259" key="2">
    <source>
        <dbReference type="Pfam" id="PF18802"/>
    </source>
</evidence>
<sequence length="584" mass="65597">MTFTNACAPGRKKSVILLDPDEPMDESTGMVNPLTMPPPPPSTPPPSPPPPDNRTRSQRSYAARKRDEAAGWRAIHDTLLATGAELSAPTSFRCTICKEEQPTTIYRCQDCGPTATFCKECLYQHHNNSLHLPEIWKNSCFQPVLDKVCLGRRDAHTCTTGSSPRTVKVFDESGRPRVIDVDFCPCEPEPCTLLRLGLWAASTEAPATAFSVSLLEWLVVLSLECHISVEGFCNTVRWKNNLSLEEVNSLYRSLVGVPISEFRQYVYKQRTLQHVCPQLDEGTCCPVCPKSNGKQVILLDGNFGLVRKSSSGTSYAEPHHGTRMFADDDTVQDFMSTYSDATKPSEDCSNFQAGSRLRSKNKQTKLDVSGVFGAACRHEVPLLFVNMTHGERLGYPVFVLQRLVQQAQGNNLQLQIIYDIACVLKAHLSDPKNKQEDLLAQLELAVPAFHIHGHKTRCQILYSPRRMEGFGLTDGEGMERLWSYLRPFFRVTKEMTPSHRLDLLTDATLHYARRKSTDIESSICSRWDKAEKAFTQAQEELSQIISQAPGNFIQKPTALMVATMSHRCYSLAKRIMRKWSQGEY</sequence>
<feature type="domain" description="CxC1-like cysteine cluster associated with KDZ transposases" evidence="2">
    <location>
        <begin position="160"/>
        <end position="237"/>
    </location>
</feature>
<organism evidence="3 4">
    <name type="scientific">Branchiostoma belcheri</name>
    <name type="common">Amphioxus</name>
    <dbReference type="NCBI Taxonomy" id="7741"/>
    <lineage>
        <taxon>Eukaryota</taxon>
        <taxon>Metazoa</taxon>
        <taxon>Chordata</taxon>
        <taxon>Cephalochordata</taxon>
        <taxon>Leptocardii</taxon>
        <taxon>Amphioxiformes</taxon>
        <taxon>Branchiostomatidae</taxon>
        <taxon>Branchiostoma</taxon>
    </lineage>
</organism>
<dbReference type="Pfam" id="PF18802">
    <property type="entry name" value="CxC1"/>
    <property type="match status" value="1"/>
</dbReference>
<dbReference type="KEGG" id="bbel:109484877"/>
<keyword evidence="3" id="KW-1185">Reference proteome</keyword>
<evidence type="ECO:0000313" key="4">
    <source>
        <dbReference type="RefSeq" id="XP_019643793.1"/>
    </source>
</evidence>
<dbReference type="RefSeq" id="XP_019643793.1">
    <property type="nucleotide sequence ID" value="XM_019788234.1"/>
</dbReference>
<dbReference type="GeneID" id="109484877"/>
<evidence type="ECO:0000256" key="1">
    <source>
        <dbReference type="SAM" id="MobiDB-lite"/>
    </source>
</evidence>
<feature type="compositionally biased region" description="Pro residues" evidence="1">
    <location>
        <begin position="35"/>
        <end position="52"/>
    </location>
</feature>
<dbReference type="InterPro" id="IPR040521">
    <property type="entry name" value="KDZ"/>
</dbReference>
<dbReference type="InterPro" id="IPR041320">
    <property type="entry name" value="CxC1"/>
</dbReference>
<dbReference type="PANTHER" id="PTHR33096">
    <property type="entry name" value="CXC2 DOMAIN-CONTAINING PROTEIN"/>
    <property type="match status" value="1"/>
</dbReference>
<dbReference type="Proteomes" id="UP000515135">
    <property type="component" value="Unplaced"/>
</dbReference>
<name>A0A6P5A335_BRABE</name>
<dbReference type="PANTHER" id="PTHR33096:SF1">
    <property type="entry name" value="CXC1-LIKE CYSTEINE CLUSTER ASSOCIATED WITH KDZ TRANSPOSASES DOMAIN-CONTAINING PROTEIN"/>
    <property type="match status" value="1"/>
</dbReference>
<feature type="region of interest" description="Disordered" evidence="1">
    <location>
        <begin position="1"/>
        <end position="69"/>
    </location>
</feature>
<evidence type="ECO:0000313" key="3">
    <source>
        <dbReference type="Proteomes" id="UP000515135"/>
    </source>
</evidence>
<dbReference type="OrthoDB" id="10067492at2759"/>
<gene>
    <name evidence="4" type="primary">LOC109484877</name>
</gene>